<protein>
    <recommendedName>
        <fullName evidence="2">Reverse transcriptase domain-containing protein</fullName>
    </recommendedName>
</protein>
<dbReference type="AlphaFoldDB" id="A0AAD5VHP5"/>
<keyword evidence="4" id="KW-1185">Reference proteome</keyword>
<evidence type="ECO:0000259" key="2">
    <source>
        <dbReference type="PROSITE" id="PS50878"/>
    </source>
</evidence>
<feature type="domain" description="Reverse transcriptase" evidence="2">
    <location>
        <begin position="1"/>
        <end position="124"/>
    </location>
</feature>
<dbReference type="PROSITE" id="PS50878">
    <property type="entry name" value="RT_POL"/>
    <property type="match status" value="1"/>
</dbReference>
<dbReference type="EMBL" id="JANIEX010002114">
    <property type="protein sequence ID" value="KAJ3552026.1"/>
    <property type="molecule type" value="Genomic_DNA"/>
</dbReference>
<accession>A0AAD5VHP5</accession>
<dbReference type="PANTHER" id="PTHR33481">
    <property type="entry name" value="REVERSE TRANSCRIPTASE"/>
    <property type="match status" value="1"/>
</dbReference>
<keyword evidence="1" id="KW-0732">Signal</keyword>
<evidence type="ECO:0000256" key="1">
    <source>
        <dbReference type="SAM" id="SignalP"/>
    </source>
</evidence>
<sequence>MGMGQGSALSPVLSALYLAPVIWLFEQQAAHVGCNILSYVNDGTLIVQCKTLEDNLPPLHKVYRIMFNLFDAFRLVMEHNKSELFHFMHQCDDANPSIALDFQLFTEASPLKPKTFWRYLGFYFDRTLFFREHIHYYCTKAISTICAMGMLGNSLRGLTPKEKRILYWACIVQGSFAISHQDAASCYSLDHWRLQDVTNRQVVATLSRTHTVQSLMGRCDALSAHVHWWYINNLGTKGFLATKSMAVDVAGKLPCLMEAFNNDSDEACPSNGIMDIFSDRISFHPRPNGASANKQTTLLDAILHKAKGEDHSAIMACNTSVSQDSTVQALAVARVWIRDPMVK</sequence>
<name>A0AAD5VHP5_9AGAR</name>
<comment type="caution">
    <text evidence="3">The sequence shown here is derived from an EMBL/GenBank/DDBJ whole genome shotgun (WGS) entry which is preliminary data.</text>
</comment>
<gene>
    <name evidence="3" type="ORF">NP233_g12966</name>
</gene>
<proteinExistence type="predicted"/>
<dbReference type="Proteomes" id="UP001213000">
    <property type="component" value="Unassembled WGS sequence"/>
</dbReference>
<feature type="signal peptide" evidence="1">
    <location>
        <begin position="1"/>
        <end position="24"/>
    </location>
</feature>
<dbReference type="InterPro" id="IPR000477">
    <property type="entry name" value="RT_dom"/>
</dbReference>
<organism evidence="3 4">
    <name type="scientific">Leucocoprinus birnbaumii</name>
    <dbReference type="NCBI Taxonomy" id="56174"/>
    <lineage>
        <taxon>Eukaryota</taxon>
        <taxon>Fungi</taxon>
        <taxon>Dikarya</taxon>
        <taxon>Basidiomycota</taxon>
        <taxon>Agaricomycotina</taxon>
        <taxon>Agaricomycetes</taxon>
        <taxon>Agaricomycetidae</taxon>
        <taxon>Agaricales</taxon>
        <taxon>Agaricineae</taxon>
        <taxon>Agaricaceae</taxon>
        <taxon>Leucocoprinus</taxon>
    </lineage>
</organism>
<dbReference type="PANTHER" id="PTHR33481:SF1">
    <property type="entry name" value="ENDONUCLEASE_EXONUCLEASE_PHOSPHATASE DOMAIN-CONTAINING PROTEIN-RELATED"/>
    <property type="match status" value="1"/>
</dbReference>
<evidence type="ECO:0000313" key="3">
    <source>
        <dbReference type="EMBL" id="KAJ3552026.1"/>
    </source>
</evidence>
<evidence type="ECO:0000313" key="4">
    <source>
        <dbReference type="Proteomes" id="UP001213000"/>
    </source>
</evidence>
<feature type="chain" id="PRO_5042274179" description="Reverse transcriptase domain-containing protein" evidence="1">
    <location>
        <begin position="25"/>
        <end position="343"/>
    </location>
</feature>
<reference evidence="3" key="1">
    <citation type="submission" date="2022-07" db="EMBL/GenBank/DDBJ databases">
        <title>Genome Sequence of Leucocoprinus birnbaumii.</title>
        <authorList>
            <person name="Buettner E."/>
        </authorList>
    </citation>
    <scope>NUCLEOTIDE SEQUENCE</scope>
    <source>
        <strain evidence="3">VT141</strain>
    </source>
</reference>